<accession>A0ABV2TMP0</accession>
<dbReference type="RefSeq" id="WP_354600769.1">
    <property type="nucleotide sequence ID" value="NZ_JBEWZI010000008.1"/>
</dbReference>
<keyword evidence="3" id="KW-1185">Reference proteome</keyword>
<evidence type="ECO:0000313" key="2">
    <source>
        <dbReference type="EMBL" id="MET7014307.1"/>
    </source>
</evidence>
<feature type="compositionally biased region" description="Basic and acidic residues" evidence="1">
    <location>
        <begin position="132"/>
        <end position="146"/>
    </location>
</feature>
<protein>
    <submittedName>
        <fullName evidence="2">Uncharacterized protein</fullName>
    </submittedName>
</protein>
<evidence type="ECO:0000313" key="3">
    <source>
        <dbReference type="Proteomes" id="UP001549691"/>
    </source>
</evidence>
<evidence type="ECO:0000256" key="1">
    <source>
        <dbReference type="SAM" id="MobiDB-lite"/>
    </source>
</evidence>
<reference evidence="2 3" key="1">
    <citation type="submission" date="2024-07" db="EMBL/GenBank/DDBJ databases">
        <title>Uliginosibacterium flavum JJ3220;KACC:17644.</title>
        <authorList>
            <person name="Kim M.K."/>
        </authorList>
    </citation>
    <scope>NUCLEOTIDE SEQUENCE [LARGE SCALE GENOMIC DNA]</scope>
    <source>
        <strain evidence="2 3">KACC:17644</strain>
    </source>
</reference>
<proteinExistence type="predicted"/>
<name>A0ABV2TMP0_9RHOO</name>
<gene>
    <name evidence="2" type="ORF">ABXR19_08895</name>
</gene>
<organism evidence="2 3">
    <name type="scientific">Uliginosibacterium flavum</name>
    <dbReference type="NCBI Taxonomy" id="1396831"/>
    <lineage>
        <taxon>Bacteria</taxon>
        <taxon>Pseudomonadati</taxon>
        <taxon>Pseudomonadota</taxon>
        <taxon>Betaproteobacteria</taxon>
        <taxon>Rhodocyclales</taxon>
        <taxon>Zoogloeaceae</taxon>
        <taxon>Uliginosibacterium</taxon>
    </lineage>
</organism>
<sequence>MQQIHDADVLLLQAITLASKRKPATIDEVVVAVAMIQPRLPTEAKLLEAFVRLSSHGLVLAQGEGYTLSTEAQYIMAGISPKSDANERVYRIKEKLAAHPSAGDQTPVQPIPLDLSKAIIAWRASIPPLTKTEKFEARKEKEKEITRANNKAFGRPGRPRTSH</sequence>
<comment type="caution">
    <text evidence="2">The sequence shown here is derived from an EMBL/GenBank/DDBJ whole genome shotgun (WGS) entry which is preliminary data.</text>
</comment>
<feature type="region of interest" description="Disordered" evidence="1">
    <location>
        <begin position="132"/>
        <end position="163"/>
    </location>
</feature>
<dbReference type="EMBL" id="JBEWZI010000008">
    <property type="protein sequence ID" value="MET7014307.1"/>
    <property type="molecule type" value="Genomic_DNA"/>
</dbReference>
<dbReference type="Proteomes" id="UP001549691">
    <property type="component" value="Unassembled WGS sequence"/>
</dbReference>